<name>A0ACB7VMY8_DIOAL</name>
<keyword evidence="2" id="KW-1185">Reference proteome</keyword>
<proteinExistence type="predicted"/>
<accession>A0ACB7VMY8</accession>
<protein>
    <submittedName>
        <fullName evidence="1">26S proteasome regulatory complex subunit PSMD10 protein</fullName>
    </submittedName>
</protein>
<dbReference type="Proteomes" id="UP000827976">
    <property type="component" value="Chromosome 8"/>
</dbReference>
<evidence type="ECO:0000313" key="1">
    <source>
        <dbReference type="EMBL" id="KAH7675643.1"/>
    </source>
</evidence>
<gene>
    <name evidence="1" type="ORF">IHE45_08G149100</name>
</gene>
<keyword evidence="1" id="KW-0647">Proteasome</keyword>
<dbReference type="EMBL" id="CM037018">
    <property type="protein sequence ID" value="KAH7675643.1"/>
    <property type="molecule type" value="Genomic_DNA"/>
</dbReference>
<sequence length="694" mass="76170">MDGLIEPQRIHIGSDLLEAAISGDVKALASLLPVHDAAEAEAKAAVHEHNSDRTVLVIPKTATHESRNEIIFEVTGGGEAEAEAAAHEHNNDSTVPVIPTTATHESRNEIIFGVTGGGDTALHFAAEHGQSGFADEVCRQEPSLIAAVNIKLETPLHCCARAGHHQIVSLIINTARGRQDDGGHYGLLDVVRAKNMHGETALHEASRFGHAQVVEKLMAVDGELATYVSDAGISPLYLAVMRSSQQIVAKLLQHSPSFAGPGGQTALHGAVSRSREITRMLLHWNHKLGRKVDEFGSTPLHYVAADGDEKMAHILLVHDASMAYVSDNEGYYPIHVAAGMGHVKIIDELLKYCPDSFDLLDDYKGRNFLHVAAERKMVEVVRYVCNSKNKKFEKLLNQRDNIGGNTPLHLVVSNYKHFNSYKAAAALLKDPRVETSIINNQGRTQLDLSCELKTGMIYRRNIQYVVMQCLANCGAVLSPQRSDHVRREREDAVDVDEESKKRTTLSKNLAVASVLAVSVTFAAGLTVPTGNNSGDGTNLLLKKYPIKAFLISNACAMVCSFIVTFCVIYAGTPLVDNTLRYYYLNLSMLLLWICFACMAMAFSMATYAFVFPKVWRIGVVVCVISLAAPVLLNFTLMHQPINMRCIIAARNKGIRLNLDPHTARKFLRMSFSSLIFRISFPVLVYLVICLLALL</sequence>
<evidence type="ECO:0000313" key="2">
    <source>
        <dbReference type="Proteomes" id="UP000827976"/>
    </source>
</evidence>
<reference evidence="2" key="1">
    <citation type="journal article" date="2022" name="Nat. Commun.">
        <title>Chromosome evolution and the genetic basis of agronomically important traits in greater yam.</title>
        <authorList>
            <person name="Bredeson J.V."/>
            <person name="Lyons J.B."/>
            <person name="Oniyinde I.O."/>
            <person name="Okereke N.R."/>
            <person name="Kolade O."/>
            <person name="Nnabue I."/>
            <person name="Nwadili C.O."/>
            <person name="Hribova E."/>
            <person name="Parker M."/>
            <person name="Nwogha J."/>
            <person name="Shu S."/>
            <person name="Carlson J."/>
            <person name="Kariba R."/>
            <person name="Muthemba S."/>
            <person name="Knop K."/>
            <person name="Barton G.J."/>
            <person name="Sherwood A.V."/>
            <person name="Lopez-Montes A."/>
            <person name="Asiedu R."/>
            <person name="Jamnadass R."/>
            <person name="Muchugi A."/>
            <person name="Goodstein D."/>
            <person name="Egesi C.N."/>
            <person name="Featherston J."/>
            <person name="Asfaw A."/>
            <person name="Simpson G.G."/>
            <person name="Dolezel J."/>
            <person name="Hendre P.S."/>
            <person name="Van Deynze A."/>
            <person name="Kumar P.L."/>
            <person name="Obidiegwu J.E."/>
            <person name="Bhattacharjee R."/>
            <person name="Rokhsar D.S."/>
        </authorList>
    </citation>
    <scope>NUCLEOTIDE SEQUENCE [LARGE SCALE GENOMIC DNA]</scope>
    <source>
        <strain evidence="2">cv. TDa95/00328</strain>
    </source>
</reference>
<organism evidence="1 2">
    <name type="scientific">Dioscorea alata</name>
    <name type="common">Purple yam</name>
    <dbReference type="NCBI Taxonomy" id="55571"/>
    <lineage>
        <taxon>Eukaryota</taxon>
        <taxon>Viridiplantae</taxon>
        <taxon>Streptophyta</taxon>
        <taxon>Embryophyta</taxon>
        <taxon>Tracheophyta</taxon>
        <taxon>Spermatophyta</taxon>
        <taxon>Magnoliopsida</taxon>
        <taxon>Liliopsida</taxon>
        <taxon>Dioscoreales</taxon>
        <taxon>Dioscoreaceae</taxon>
        <taxon>Dioscorea</taxon>
    </lineage>
</organism>
<comment type="caution">
    <text evidence="1">The sequence shown here is derived from an EMBL/GenBank/DDBJ whole genome shotgun (WGS) entry which is preliminary data.</text>
</comment>